<feature type="compositionally biased region" description="Basic and acidic residues" evidence="1">
    <location>
        <begin position="12"/>
        <end position="21"/>
    </location>
</feature>
<proteinExistence type="predicted"/>
<gene>
    <name evidence="2" type="ordered locus">CBUD_0379</name>
</gene>
<dbReference type="RefSeq" id="WP_011996551.1">
    <property type="nucleotide sequence ID" value="NC_009727.1"/>
</dbReference>
<dbReference type="KEGG" id="cbd:CBUD_0379"/>
<name>A9KDM8_COXBN</name>
<sequence length="405" mass="47707">MRRQINTSEPSQKAESRYHEEHSDFIGNFKTKSLSKNIPSEEQTLNQGYDKLNKIMLVSEDLVSEGLETLRYIRDTSDTLMEQYKKLGGIKQKSPEDKLEEALKLEVKERRYDKQNRISPQQTFEFLEIEKALNNTYINEAMPHWAIQFQLGMLHRSRNFIDKRVFELLVLIRRSRAPDRYHYVEINDRLYRSTIYDFCEKADRDMSKNSEYESSLEKFDKRLKGIRAEMIEEQLIAQQESDNPIFNEPKESNNSLSNEMLKTSEAEIDKYIEDLPTVPINPPLQESKKARTLGSIKERQTFCINEDLVRFIEDFLPEEKKYLIQCNRREIQVKGGTDYGIKGTVTDVLTTDFREIMRASLVNKEKSRIEQKNREFDQYYVIQTSEVSQKAINSLKSDMGDKYSS</sequence>
<accession>A9KDM8</accession>
<dbReference type="Proteomes" id="UP000008555">
    <property type="component" value="Chromosome"/>
</dbReference>
<protein>
    <submittedName>
        <fullName evidence="2">Uncharacterized protein</fullName>
    </submittedName>
</protein>
<reference evidence="2 3" key="1">
    <citation type="journal article" date="2009" name="Infect. Immun.">
        <title>Comparative genomics reveal extensive transposon-mediated genomic plasticity and diversity among potential effector proteins within the genus Coxiella.</title>
        <authorList>
            <person name="Beare P.A."/>
            <person name="Unsworth N."/>
            <person name="Andoh M."/>
            <person name="Voth D.E."/>
            <person name="Omsland A."/>
            <person name="Gilk S.D."/>
            <person name="Williams K.P."/>
            <person name="Sobral B.W."/>
            <person name="Kupko J.J.III."/>
            <person name="Porcella S.F."/>
            <person name="Samuel J.E."/>
            <person name="Heinzen R.A."/>
        </authorList>
    </citation>
    <scope>NUCLEOTIDE SEQUENCE [LARGE SCALE GENOMIC DNA]</scope>
    <source>
        <strain evidence="2 3">Dugway 5J108-111</strain>
    </source>
</reference>
<feature type="region of interest" description="Disordered" evidence="1">
    <location>
        <begin position="1"/>
        <end position="21"/>
    </location>
</feature>
<evidence type="ECO:0000256" key="1">
    <source>
        <dbReference type="SAM" id="MobiDB-lite"/>
    </source>
</evidence>
<dbReference type="AlphaFoldDB" id="A9KDM8"/>
<dbReference type="HOGENOM" id="CLU_679192_0_0_6"/>
<evidence type="ECO:0000313" key="2">
    <source>
        <dbReference type="EMBL" id="ABS77946.1"/>
    </source>
</evidence>
<evidence type="ECO:0000313" key="3">
    <source>
        <dbReference type="Proteomes" id="UP000008555"/>
    </source>
</evidence>
<dbReference type="EMBL" id="CP000733">
    <property type="protein sequence ID" value="ABS77946.1"/>
    <property type="molecule type" value="Genomic_DNA"/>
</dbReference>
<organism evidence="2 3">
    <name type="scientific">Coxiella burnetii (strain Dugway 5J108-111)</name>
    <dbReference type="NCBI Taxonomy" id="434922"/>
    <lineage>
        <taxon>Bacteria</taxon>
        <taxon>Pseudomonadati</taxon>
        <taxon>Pseudomonadota</taxon>
        <taxon>Gammaproteobacteria</taxon>
        <taxon>Legionellales</taxon>
        <taxon>Coxiellaceae</taxon>
        <taxon>Coxiella</taxon>
    </lineage>
</organism>
<feature type="compositionally biased region" description="Polar residues" evidence="1">
    <location>
        <begin position="1"/>
        <end position="11"/>
    </location>
</feature>